<protein>
    <submittedName>
        <fullName evidence="2">C4-dicarboxylate ABC transporter substrate-binding protein</fullName>
    </submittedName>
</protein>
<feature type="signal peptide" evidence="1">
    <location>
        <begin position="1"/>
        <end position="23"/>
    </location>
</feature>
<dbReference type="EMBL" id="VXRY01000109">
    <property type="protein sequence ID" value="MXY33034.1"/>
    <property type="molecule type" value="Genomic_DNA"/>
</dbReference>
<dbReference type="PANTHER" id="PTHR42941:SF1">
    <property type="entry name" value="SLL1037 PROTEIN"/>
    <property type="match status" value="1"/>
</dbReference>
<organism evidence="2">
    <name type="scientific">Boseongicola sp. SB0664_bin_43</name>
    <dbReference type="NCBI Taxonomy" id="2604844"/>
    <lineage>
        <taxon>Bacteria</taxon>
        <taxon>Pseudomonadati</taxon>
        <taxon>Pseudomonadota</taxon>
        <taxon>Alphaproteobacteria</taxon>
        <taxon>Rhodobacterales</taxon>
        <taxon>Paracoccaceae</taxon>
        <taxon>Boseongicola</taxon>
    </lineage>
</organism>
<accession>A0A6B0XWH3</accession>
<evidence type="ECO:0000313" key="2">
    <source>
        <dbReference type="EMBL" id="MXY33034.1"/>
    </source>
</evidence>
<feature type="chain" id="PRO_5025580605" evidence="1">
    <location>
        <begin position="24"/>
        <end position="346"/>
    </location>
</feature>
<name>A0A6B0XWH3_9RHOB</name>
<gene>
    <name evidence="2" type="ORF">F4Y60_02890</name>
</gene>
<evidence type="ECO:0000256" key="1">
    <source>
        <dbReference type="SAM" id="SignalP"/>
    </source>
</evidence>
<comment type="caution">
    <text evidence="2">The sequence shown here is derived from an EMBL/GenBank/DDBJ whole genome shotgun (WGS) entry which is preliminary data.</text>
</comment>
<dbReference type="Pfam" id="PF16868">
    <property type="entry name" value="NMT1_3"/>
    <property type="match status" value="1"/>
</dbReference>
<dbReference type="PANTHER" id="PTHR42941">
    <property type="entry name" value="SLL1037 PROTEIN"/>
    <property type="match status" value="1"/>
</dbReference>
<dbReference type="SUPFAM" id="SSF53850">
    <property type="entry name" value="Periplasmic binding protein-like II"/>
    <property type="match status" value="1"/>
</dbReference>
<proteinExistence type="predicted"/>
<dbReference type="Gene3D" id="3.40.190.10">
    <property type="entry name" value="Periplasmic binding protein-like II"/>
    <property type="match status" value="2"/>
</dbReference>
<keyword evidence="1" id="KW-0732">Signal</keyword>
<dbReference type="InterPro" id="IPR011852">
    <property type="entry name" value="TRAP_TAXI"/>
</dbReference>
<reference evidence="2" key="1">
    <citation type="submission" date="2019-09" db="EMBL/GenBank/DDBJ databases">
        <title>Characterisation of the sponge microbiome using genome-centric metagenomics.</title>
        <authorList>
            <person name="Engelberts J.P."/>
            <person name="Robbins S.J."/>
            <person name="De Goeij J.M."/>
            <person name="Aranda M."/>
            <person name="Bell S.C."/>
            <person name="Webster N.S."/>
        </authorList>
    </citation>
    <scope>NUCLEOTIDE SEQUENCE</scope>
    <source>
        <strain evidence="2">SB0664_bin_43</strain>
    </source>
</reference>
<sequence length="346" mass="36174">MIKKLVGAGLALGLMASTVSAQAILTAETGPPGTVPFTAMTVLAEIAATEGIADFQVADSQTLTNSLQNLAEGKTDVSGAPLILTFLMSRGAGPYANLGKEQGAELVANVRVLHTYNYGGFGLYAYNSSNVKGWADVAGKTILNGPPRGAALTNDRQILQLVSGVEDGKDYKGIQMNWGQMPKTITDGSADAMMLPVTFPDNRITRSLAAGDMTLWSIPKDVWEGEAMQKYIKSPGTAAIVFDLDDIAPQEGLTIVSEDGTWRSPSTVGSEVVHKDMDFDTAKALTAAVLANVDAFLTKTPFMATTNVGSVGLGLCGPVPVKYHPGAVAAYEEAGITVPDCAKPES</sequence>
<dbReference type="AlphaFoldDB" id="A0A6B0XWH3"/>